<dbReference type="InterPro" id="IPR032675">
    <property type="entry name" value="LRR_dom_sf"/>
</dbReference>
<dbReference type="PANTHER" id="PTHR45617">
    <property type="entry name" value="LEUCINE RICH REPEAT FAMILY PROTEIN"/>
    <property type="match status" value="1"/>
</dbReference>
<keyword evidence="1" id="KW-0433">Leucine-rich repeat</keyword>
<evidence type="ECO:0000313" key="4">
    <source>
        <dbReference type="EMBL" id="THH12674.1"/>
    </source>
</evidence>
<dbReference type="SUPFAM" id="SSF52058">
    <property type="entry name" value="L domain-like"/>
    <property type="match status" value="1"/>
</dbReference>
<feature type="region of interest" description="Disordered" evidence="3">
    <location>
        <begin position="513"/>
        <end position="543"/>
    </location>
</feature>
<evidence type="ECO:0000256" key="2">
    <source>
        <dbReference type="ARBA" id="ARBA00022737"/>
    </source>
</evidence>
<dbReference type="Pfam" id="PF13855">
    <property type="entry name" value="LRR_8"/>
    <property type="match status" value="1"/>
</dbReference>
<dbReference type="InterPro" id="IPR001611">
    <property type="entry name" value="Leu-rich_rpt"/>
</dbReference>
<sequence length="846" mass="91722">MSRLPQPSSSRLPAKSPSSQATSCLAPPLVSRLRSPSPTAFPSSRTSPSPSSPTPLSSRLRTKSTPKPATRKAAPDELPPGMPKATLSIREAIALKRSEAKKAMMANNAGQATLDGHDTGLQDVSPDFLAKTEHDLNMGRRSVQETIERARDTGSVNLCSRDLICLPSALFEIHLGMKPQKLALVPDEPHSPREVALQSNTNSWFEQQDLSVLKAWSNEIIELQPEISLFGSLKNVDVSWSFRLLSIVVSKALRTHYQLHNNRLTTLPDSFPDLTLLTSLDLSHNNITHFPSNFFALPALTTLNISHNALVSLPFNTPFTEVGAAVRSSSPSNDFFTPAIVRADRPLPRLTTFNASSNNLRASSVDHENLPQSLVIIDLSENPLTSGSGSSVGALISSLSVLPKVEELHLARADIDDTAFHSCVLPAADSFKKLRLLDLEETQTTRDAVSKAFSILSFRELDFSSLALQDGPPSRPPTFSSVIMVVTGKKIIRETWEIEADNRAKLRNMRSAGNLRAASTSQMEPTPSPMQPPPIPSLPSSSRIGQTKSALLSKREIAKDQWEIEAEQGLLTEGGRRRARALAAAAQQQSYLGSPSVIPSSTGSLLKDKYFDSRNQTLTLPPLAPPSRKVGHKHGFSLAAHSLSNGAEQQGADLSLPTATLPLSLIVSQPFADTLRVLELKGRRTDPSFILPGKNQNGSFLPRLEELYLEGCGLSNETQTVVGEDRKREDIVKVLARLFPSIKTLDLAYNSITESSLSAETLGILLLSAPEVGRAGVQHLRLRGNRIAKLDGFVGLAKELFGNGDGGRDKGRWALEELDVRDNAVEGLAGELGLLPLEVFLVEGNM</sequence>
<feature type="region of interest" description="Disordered" evidence="3">
    <location>
        <begin position="1"/>
        <end position="85"/>
    </location>
</feature>
<feature type="compositionally biased region" description="Low complexity" evidence="3">
    <location>
        <begin position="1"/>
        <end position="19"/>
    </location>
</feature>
<accession>A0A4S4LKP3</accession>
<evidence type="ECO:0000256" key="1">
    <source>
        <dbReference type="ARBA" id="ARBA00022614"/>
    </source>
</evidence>
<feature type="compositionally biased region" description="Low complexity" evidence="3">
    <location>
        <begin position="27"/>
        <end position="59"/>
    </location>
</feature>
<comment type="caution">
    <text evidence="4">The sequence shown here is derived from an EMBL/GenBank/DDBJ whole genome shotgun (WGS) entry which is preliminary data.</text>
</comment>
<dbReference type="Gene3D" id="3.80.10.10">
    <property type="entry name" value="Ribonuclease Inhibitor"/>
    <property type="match status" value="3"/>
</dbReference>
<keyword evidence="5" id="KW-1185">Reference proteome</keyword>
<evidence type="ECO:0000256" key="3">
    <source>
        <dbReference type="SAM" id="MobiDB-lite"/>
    </source>
</evidence>
<name>A0A4S4LKP3_9AGAM</name>
<feature type="compositionally biased region" description="Pro residues" evidence="3">
    <location>
        <begin position="526"/>
        <end position="537"/>
    </location>
</feature>
<dbReference type="OrthoDB" id="1517790at2759"/>
<dbReference type="AlphaFoldDB" id="A0A4S4LKP3"/>
<dbReference type="PROSITE" id="PS51450">
    <property type="entry name" value="LRR"/>
    <property type="match status" value="1"/>
</dbReference>
<keyword evidence="2" id="KW-0677">Repeat</keyword>
<dbReference type="InterPro" id="IPR003591">
    <property type="entry name" value="Leu-rich_rpt_typical-subtyp"/>
</dbReference>
<evidence type="ECO:0000313" key="5">
    <source>
        <dbReference type="Proteomes" id="UP000310158"/>
    </source>
</evidence>
<gene>
    <name evidence="4" type="ORF">EW146_g7479</name>
</gene>
<proteinExistence type="predicted"/>
<protein>
    <submittedName>
        <fullName evidence="4">Uncharacterized protein</fullName>
    </submittedName>
</protein>
<dbReference type="Proteomes" id="UP000310158">
    <property type="component" value="Unassembled WGS sequence"/>
</dbReference>
<dbReference type="SMART" id="SM00369">
    <property type="entry name" value="LRR_TYP"/>
    <property type="match status" value="3"/>
</dbReference>
<reference evidence="4 5" key="1">
    <citation type="submission" date="2019-02" db="EMBL/GenBank/DDBJ databases">
        <title>Genome sequencing of the rare red list fungi Bondarzewia mesenterica.</title>
        <authorList>
            <person name="Buettner E."/>
            <person name="Kellner H."/>
        </authorList>
    </citation>
    <scope>NUCLEOTIDE SEQUENCE [LARGE SCALE GENOMIC DNA]</scope>
    <source>
        <strain evidence="4 5">DSM 108281</strain>
    </source>
</reference>
<dbReference type="EMBL" id="SGPL01000434">
    <property type="protein sequence ID" value="THH12674.1"/>
    <property type="molecule type" value="Genomic_DNA"/>
</dbReference>
<organism evidence="4 5">
    <name type="scientific">Bondarzewia mesenterica</name>
    <dbReference type="NCBI Taxonomy" id="1095465"/>
    <lineage>
        <taxon>Eukaryota</taxon>
        <taxon>Fungi</taxon>
        <taxon>Dikarya</taxon>
        <taxon>Basidiomycota</taxon>
        <taxon>Agaricomycotina</taxon>
        <taxon>Agaricomycetes</taxon>
        <taxon>Russulales</taxon>
        <taxon>Bondarzewiaceae</taxon>
        <taxon>Bondarzewia</taxon>
    </lineage>
</organism>